<proteinExistence type="predicted"/>
<dbReference type="Proteomes" id="UP000501690">
    <property type="component" value="Linkage Group LG8"/>
</dbReference>
<sequence length="107" mass="11446">MHSYARPPTTDADHAHGKTTSSDGGHSRKSADAGPGAARNLTTHSRAKHHRTASFDRVFFEPPRPLPSTPFSHAQGGADHHRATTQPLTRNSNIGTTPTAISPSPFF</sequence>
<accession>A0A4D6MQN5</accession>
<keyword evidence="3" id="KW-1185">Reference proteome</keyword>
<evidence type="ECO:0000313" key="2">
    <source>
        <dbReference type="EMBL" id="QCE02961.1"/>
    </source>
</evidence>
<name>A0A4D6MQN5_VIGUN</name>
<feature type="compositionally biased region" description="Polar residues" evidence="1">
    <location>
        <begin position="84"/>
        <end position="107"/>
    </location>
</feature>
<feature type="region of interest" description="Disordered" evidence="1">
    <location>
        <begin position="1"/>
        <end position="107"/>
    </location>
</feature>
<protein>
    <submittedName>
        <fullName evidence="2">Uncharacterized protein</fullName>
    </submittedName>
</protein>
<dbReference type="EMBL" id="CP039352">
    <property type="protein sequence ID" value="QCE02961.1"/>
    <property type="molecule type" value="Genomic_DNA"/>
</dbReference>
<organism evidence="2 3">
    <name type="scientific">Vigna unguiculata</name>
    <name type="common">Cowpea</name>
    <dbReference type="NCBI Taxonomy" id="3917"/>
    <lineage>
        <taxon>Eukaryota</taxon>
        <taxon>Viridiplantae</taxon>
        <taxon>Streptophyta</taxon>
        <taxon>Embryophyta</taxon>
        <taxon>Tracheophyta</taxon>
        <taxon>Spermatophyta</taxon>
        <taxon>Magnoliopsida</taxon>
        <taxon>eudicotyledons</taxon>
        <taxon>Gunneridae</taxon>
        <taxon>Pentapetalae</taxon>
        <taxon>rosids</taxon>
        <taxon>fabids</taxon>
        <taxon>Fabales</taxon>
        <taxon>Fabaceae</taxon>
        <taxon>Papilionoideae</taxon>
        <taxon>50 kb inversion clade</taxon>
        <taxon>NPAAA clade</taxon>
        <taxon>indigoferoid/millettioid clade</taxon>
        <taxon>Phaseoleae</taxon>
        <taxon>Vigna</taxon>
    </lineage>
</organism>
<reference evidence="2 3" key="1">
    <citation type="submission" date="2019-04" db="EMBL/GenBank/DDBJ databases">
        <title>An improved genome assembly and genetic linkage map for asparagus bean, Vigna unguiculata ssp. sesquipedialis.</title>
        <authorList>
            <person name="Xia Q."/>
            <person name="Zhang R."/>
            <person name="Dong Y."/>
        </authorList>
    </citation>
    <scope>NUCLEOTIDE SEQUENCE [LARGE SCALE GENOMIC DNA]</scope>
    <source>
        <tissue evidence="2">Leaf</tissue>
    </source>
</reference>
<evidence type="ECO:0000313" key="3">
    <source>
        <dbReference type="Proteomes" id="UP000501690"/>
    </source>
</evidence>
<evidence type="ECO:0000256" key="1">
    <source>
        <dbReference type="SAM" id="MobiDB-lite"/>
    </source>
</evidence>
<dbReference type="AlphaFoldDB" id="A0A4D6MQN5"/>
<gene>
    <name evidence="2" type="ORF">DEO72_LG8g978</name>
</gene>